<dbReference type="AlphaFoldDB" id="A0A4Q0UA03"/>
<sequence>MKKHPVRVIAAVVVAVTLIVIYGLVNPESRFFPKCMFLVVTGWKCPGCGSQRAIHALLNGDVGAAWGYNALLVSFIPLVAVMVIASLVRLRRPGFYNFVNSRWIIWSVFVVVVGWGIVRNVYGL</sequence>
<reference evidence="1" key="2">
    <citation type="submission" date="2021-09" db="EMBL/GenBank/DDBJ databases">
        <authorList>
            <person name="Gilroy R."/>
        </authorList>
    </citation>
    <scope>NUCLEOTIDE SEQUENCE</scope>
    <source>
        <strain evidence="1">4100</strain>
    </source>
</reference>
<protein>
    <submittedName>
        <fullName evidence="1">DUF2752 domain-containing protein</fullName>
    </submittedName>
</protein>
<organism evidence="1 2">
    <name type="scientific">Candidatus Amulumruptor caecigallinarius</name>
    <dbReference type="NCBI Taxonomy" id="2109911"/>
    <lineage>
        <taxon>Bacteria</taxon>
        <taxon>Pseudomonadati</taxon>
        <taxon>Bacteroidota</taxon>
        <taxon>Bacteroidia</taxon>
        <taxon>Bacteroidales</taxon>
        <taxon>Muribaculaceae</taxon>
        <taxon>Candidatus Amulumruptor</taxon>
    </lineage>
</organism>
<gene>
    <name evidence="1" type="ORF">K8V47_10425</name>
</gene>
<dbReference type="EMBL" id="DYXT01000058">
    <property type="protein sequence ID" value="HJE40152.1"/>
    <property type="molecule type" value="Genomic_DNA"/>
</dbReference>
<dbReference type="Proteomes" id="UP000711407">
    <property type="component" value="Unassembled WGS sequence"/>
</dbReference>
<dbReference type="Pfam" id="PF10825">
    <property type="entry name" value="DUF2752"/>
    <property type="match status" value="1"/>
</dbReference>
<reference evidence="1" key="1">
    <citation type="journal article" date="2021" name="PeerJ">
        <title>Extensive microbial diversity within the chicken gut microbiome revealed by metagenomics and culture.</title>
        <authorList>
            <person name="Gilroy R."/>
            <person name="Ravi A."/>
            <person name="Getino M."/>
            <person name="Pursley I."/>
            <person name="Horton D.L."/>
            <person name="Alikhan N.F."/>
            <person name="Baker D."/>
            <person name="Gharbi K."/>
            <person name="Hall N."/>
            <person name="Watson M."/>
            <person name="Adriaenssens E.M."/>
            <person name="Foster-Nyarko E."/>
            <person name="Jarju S."/>
            <person name="Secka A."/>
            <person name="Antonio M."/>
            <person name="Oren A."/>
            <person name="Chaudhuri R.R."/>
            <person name="La Ragione R."/>
            <person name="Hildebrand F."/>
            <person name="Pallen M.J."/>
        </authorList>
    </citation>
    <scope>NUCLEOTIDE SEQUENCE</scope>
    <source>
        <strain evidence="1">4100</strain>
    </source>
</reference>
<evidence type="ECO:0000313" key="2">
    <source>
        <dbReference type="Proteomes" id="UP000711407"/>
    </source>
</evidence>
<dbReference type="InterPro" id="IPR021215">
    <property type="entry name" value="DUF2752"/>
</dbReference>
<comment type="caution">
    <text evidence="1">The sequence shown here is derived from an EMBL/GenBank/DDBJ whole genome shotgun (WGS) entry which is preliminary data.</text>
</comment>
<name>A0A4Q0UA03_9BACT</name>
<accession>A0A4Q0UA03</accession>
<proteinExistence type="predicted"/>
<evidence type="ECO:0000313" key="1">
    <source>
        <dbReference type="EMBL" id="HJE40152.1"/>
    </source>
</evidence>